<dbReference type="AlphaFoldDB" id="A0A6L2LWC8"/>
<organism evidence="2">
    <name type="scientific">Tanacetum cinerariifolium</name>
    <name type="common">Dalmatian daisy</name>
    <name type="synonym">Chrysanthemum cinerariifolium</name>
    <dbReference type="NCBI Taxonomy" id="118510"/>
    <lineage>
        <taxon>Eukaryota</taxon>
        <taxon>Viridiplantae</taxon>
        <taxon>Streptophyta</taxon>
        <taxon>Embryophyta</taxon>
        <taxon>Tracheophyta</taxon>
        <taxon>Spermatophyta</taxon>
        <taxon>Magnoliopsida</taxon>
        <taxon>eudicotyledons</taxon>
        <taxon>Gunneridae</taxon>
        <taxon>Pentapetalae</taxon>
        <taxon>asterids</taxon>
        <taxon>campanulids</taxon>
        <taxon>Asterales</taxon>
        <taxon>Asteraceae</taxon>
        <taxon>Asteroideae</taxon>
        <taxon>Anthemideae</taxon>
        <taxon>Anthemidinae</taxon>
        <taxon>Tanacetum</taxon>
    </lineage>
</organism>
<evidence type="ECO:0000256" key="1">
    <source>
        <dbReference type="SAM" id="MobiDB-lite"/>
    </source>
</evidence>
<name>A0A6L2LWC8_TANCI</name>
<comment type="caution">
    <text evidence="2">The sequence shown here is derived from an EMBL/GenBank/DDBJ whole genome shotgun (WGS) entry which is preliminary data.</text>
</comment>
<accession>A0A6L2LWC8</accession>
<dbReference type="PANTHER" id="PTHR11439">
    <property type="entry name" value="GAG-POL-RELATED RETROTRANSPOSON"/>
    <property type="match status" value="1"/>
</dbReference>
<evidence type="ECO:0000313" key="2">
    <source>
        <dbReference type="EMBL" id="GEU64722.1"/>
    </source>
</evidence>
<protein>
    <submittedName>
        <fullName evidence="2">Uncharacterized protein</fullName>
    </submittedName>
</protein>
<dbReference type="EMBL" id="BKCJ010005070">
    <property type="protein sequence ID" value="GEU64722.1"/>
    <property type="molecule type" value="Genomic_DNA"/>
</dbReference>
<reference evidence="2" key="1">
    <citation type="journal article" date="2019" name="Sci. Rep.">
        <title>Draft genome of Tanacetum cinerariifolium, the natural source of mosquito coil.</title>
        <authorList>
            <person name="Yamashiro T."/>
            <person name="Shiraishi A."/>
            <person name="Satake H."/>
            <person name="Nakayama K."/>
        </authorList>
    </citation>
    <scope>NUCLEOTIDE SEQUENCE</scope>
</reference>
<proteinExistence type="predicted"/>
<sequence>MKVHLTNLLFKDADDSARPIRSITILQPLPTIDPKDKEASKAALARMYNEVQAQIDVDHELAARLTHEEQEMYTVEERSKFLAGFFDRRKKHLAKEQVEAIRSKPPIKTQLRNLMMTYLKHRGSEEDEKRVGSRKKRVASSSSKQKSPKKQKSNDQESIDSDTELRKCLKVVPNDDKAIDYETLDVKTLIVDYESQVQGTIDAASRPDIMFAVCTCSKFQVTPKLSHLHVVKRIFRKSTTEGCQFLGRRLISWQCKKQTIVATSITKAEYVVAANCYAQTESNVEFHQIVDFLTSSSIYHALTVSPTIYASNIEQF</sequence>
<feature type="compositionally biased region" description="Basic and acidic residues" evidence="1">
    <location>
        <begin position="122"/>
        <end position="131"/>
    </location>
</feature>
<dbReference type="PANTHER" id="PTHR11439:SF495">
    <property type="entry name" value="REVERSE TRANSCRIPTASE, RNA-DEPENDENT DNA POLYMERASE-RELATED"/>
    <property type="match status" value="1"/>
</dbReference>
<feature type="region of interest" description="Disordered" evidence="1">
    <location>
        <begin position="122"/>
        <end position="161"/>
    </location>
</feature>
<gene>
    <name evidence="2" type="ORF">Tci_036700</name>
</gene>